<gene>
    <name evidence="1" type="ORF">KI387_028395</name>
</gene>
<keyword evidence="2" id="KW-1185">Reference proteome</keyword>
<accession>A0AA38G0D2</accession>
<dbReference type="EMBL" id="JAHRHJ020000006">
    <property type="protein sequence ID" value="KAH9313360.1"/>
    <property type="molecule type" value="Genomic_DNA"/>
</dbReference>
<protein>
    <submittedName>
        <fullName evidence="1">Uncharacterized protein</fullName>
    </submittedName>
</protein>
<dbReference type="Proteomes" id="UP000824469">
    <property type="component" value="Unassembled WGS sequence"/>
</dbReference>
<sequence length="85" mass="9841">MDKASQVIKSLTMGDSVMAEDILLELLGEPYLETHLNEEELEEIKLERAYMEKEKGKMVYIIDREEMETLDVNYSEGMHEVIDSA</sequence>
<proteinExistence type="predicted"/>
<evidence type="ECO:0000313" key="1">
    <source>
        <dbReference type="EMBL" id="KAH9313360.1"/>
    </source>
</evidence>
<evidence type="ECO:0000313" key="2">
    <source>
        <dbReference type="Proteomes" id="UP000824469"/>
    </source>
</evidence>
<dbReference type="AlphaFoldDB" id="A0AA38G0D2"/>
<organism evidence="1 2">
    <name type="scientific">Taxus chinensis</name>
    <name type="common">Chinese yew</name>
    <name type="synonym">Taxus wallichiana var. chinensis</name>
    <dbReference type="NCBI Taxonomy" id="29808"/>
    <lineage>
        <taxon>Eukaryota</taxon>
        <taxon>Viridiplantae</taxon>
        <taxon>Streptophyta</taxon>
        <taxon>Embryophyta</taxon>
        <taxon>Tracheophyta</taxon>
        <taxon>Spermatophyta</taxon>
        <taxon>Pinopsida</taxon>
        <taxon>Pinidae</taxon>
        <taxon>Conifers II</taxon>
        <taxon>Cupressales</taxon>
        <taxon>Taxaceae</taxon>
        <taxon>Taxus</taxon>
    </lineage>
</organism>
<reference evidence="1 2" key="1">
    <citation type="journal article" date="2021" name="Nat. Plants">
        <title>The Taxus genome provides insights into paclitaxel biosynthesis.</title>
        <authorList>
            <person name="Xiong X."/>
            <person name="Gou J."/>
            <person name="Liao Q."/>
            <person name="Li Y."/>
            <person name="Zhou Q."/>
            <person name="Bi G."/>
            <person name="Li C."/>
            <person name="Du R."/>
            <person name="Wang X."/>
            <person name="Sun T."/>
            <person name="Guo L."/>
            <person name="Liang H."/>
            <person name="Lu P."/>
            <person name="Wu Y."/>
            <person name="Zhang Z."/>
            <person name="Ro D.K."/>
            <person name="Shang Y."/>
            <person name="Huang S."/>
            <person name="Yan J."/>
        </authorList>
    </citation>
    <scope>NUCLEOTIDE SEQUENCE [LARGE SCALE GENOMIC DNA]</scope>
    <source>
        <strain evidence="1">Ta-2019</strain>
    </source>
</reference>
<feature type="non-terminal residue" evidence="1">
    <location>
        <position position="85"/>
    </location>
</feature>
<comment type="caution">
    <text evidence="1">The sequence shown here is derived from an EMBL/GenBank/DDBJ whole genome shotgun (WGS) entry which is preliminary data.</text>
</comment>
<name>A0AA38G0D2_TAXCH</name>